<dbReference type="PANTHER" id="PTHR13174">
    <property type="entry name" value="D-GLUCURONYL C5-EPIMERASE"/>
    <property type="match status" value="1"/>
</dbReference>
<dbReference type="EMBL" id="CZQA01000012">
    <property type="protein sequence ID" value="CUS38767.1"/>
    <property type="molecule type" value="Genomic_DNA"/>
</dbReference>
<dbReference type="STRING" id="1742972.COMA1_60059"/>
<reference evidence="2 3" key="1">
    <citation type="submission" date="2015-10" db="EMBL/GenBank/DDBJ databases">
        <authorList>
            <person name="Gilbert D.G."/>
        </authorList>
    </citation>
    <scope>NUCLEOTIDE SEQUENCE [LARGE SCALE GENOMIC DNA]</scope>
    <source>
        <strain evidence="2">COMA1</strain>
    </source>
</reference>
<feature type="domain" description="D-glucuronyl C5-epimerase C-terminal" evidence="1">
    <location>
        <begin position="118"/>
        <end position="295"/>
    </location>
</feature>
<dbReference type="AlphaFoldDB" id="A0A0S4LNE4"/>
<dbReference type="InterPro" id="IPR039721">
    <property type="entry name" value="C5-epimerase"/>
</dbReference>
<evidence type="ECO:0000259" key="1">
    <source>
        <dbReference type="Pfam" id="PF06662"/>
    </source>
</evidence>
<dbReference type="GO" id="GO:0047464">
    <property type="term" value="F:heparosan-N-sulfate-glucuronate 5-epimerase activity"/>
    <property type="evidence" value="ECO:0007669"/>
    <property type="project" value="InterPro"/>
</dbReference>
<sequence>MSGKRTVSQLQHALRALKREAVGFTFSFPLQARVHAACAGALEYYIVSDVLFLDDMRFDAQGVVQKVYRAQGPQYNPLFIAWWGLHRLGVFHATGDSDALKDFWVQIEWLRLHALRRQDEAVVWPCAFDWQEGAARLKSPWISAMYQSVVISALVRAYRLKKDSELIDLCLKATKVFSLSIEDGGVRTVMGRGALYEEYPVYPLPRVLDGFLFSLLGLYDLAVETGAPQIHGLFADGVCGLREALGMWDYRGKWSWYGTHGYLCPPHYHQLNACLLELVGTLVGDEELVVRAHRWFPPKRSWLDQAEIYSAFLLTKNLARLRLPRN</sequence>
<dbReference type="GO" id="GO:0015012">
    <property type="term" value="P:heparan sulfate proteoglycan biosynthetic process"/>
    <property type="evidence" value="ECO:0007669"/>
    <property type="project" value="InterPro"/>
</dbReference>
<gene>
    <name evidence="2" type="ORF">COMA1_60059</name>
</gene>
<dbReference type="RefSeq" id="WP_176698158.1">
    <property type="nucleotide sequence ID" value="NZ_CZQA01000012.1"/>
</dbReference>
<protein>
    <recommendedName>
        <fullName evidence="1">D-glucuronyl C5-epimerase C-terminal domain-containing protein</fullName>
    </recommendedName>
</protein>
<evidence type="ECO:0000313" key="2">
    <source>
        <dbReference type="EMBL" id="CUS38767.1"/>
    </source>
</evidence>
<dbReference type="Pfam" id="PF06662">
    <property type="entry name" value="C5-epim_C"/>
    <property type="match status" value="1"/>
</dbReference>
<proteinExistence type="predicted"/>
<name>A0A0S4LNE4_9BACT</name>
<dbReference type="Proteomes" id="UP000199032">
    <property type="component" value="Unassembled WGS sequence"/>
</dbReference>
<dbReference type="PANTHER" id="PTHR13174:SF3">
    <property type="entry name" value="D-GLUCURONYL C5-EPIMERASE"/>
    <property type="match status" value="1"/>
</dbReference>
<organism evidence="2 3">
    <name type="scientific">Candidatus Nitrospira nitrosa</name>
    <dbReference type="NCBI Taxonomy" id="1742972"/>
    <lineage>
        <taxon>Bacteria</taxon>
        <taxon>Pseudomonadati</taxon>
        <taxon>Nitrospirota</taxon>
        <taxon>Nitrospiria</taxon>
        <taxon>Nitrospirales</taxon>
        <taxon>Nitrospiraceae</taxon>
        <taxon>Nitrospira</taxon>
    </lineage>
</organism>
<evidence type="ECO:0000313" key="3">
    <source>
        <dbReference type="Proteomes" id="UP000199032"/>
    </source>
</evidence>
<keyword evidence="3" id="KW-1185">Reference proteome</keyword>
<dbReference type="InterPro" id="IPR010598">
    <property type="entry name" value="C5-epim_C"/>
</dbReference>
<accession>A0A0S4LNE4</accession>